<dbReference type="Gene3D" id="3.40.50.300">
    <property type="entry name" value="P-loop containing nucleotide triphosphate hydrolases"/>
    <property type="match status" value="1"/>
</dbReference>
<feature type="domain" description="ABC transporter" evidence="4">
    <location>
        <begin position="6"/>
        <end position="255"/>
    </location>
</feature>
<dbReference type="PANTHER" id="PTHR43776">
    <property type="entry name" value="TRANSPORT ATP-BINDING PROTEIN"/>
    <property type="match status" value="1"/>
</dbReference>
<dbReference type="PROSITE" id="PS00211">
    <property type="entry name" value="ABC_TRANSPORTER_1"/>
    <property type="match status" value="1"/>
</dbReference>
<comment type="caution">
    <text evidence="5">The sequence shown here is derived from an EMBL/GenBank/DDBJ whole genome shotgun (WGS) entry which is preliminary data.</text>
</comment>
<dbReference type="FunFam" id="3.40.50.300:FF:000016">
    <property type="entry name" value="Oligopeptide ABC transporter ATP-binding component"/>
    <property type="match status" value="1"/>
</dbReference>
<proteinExistence type="predicted"/>
<dbReference type="SUPFAM" id="SSF52540">
    <property type="entry name" value="P-loop containing nucleoside triphosphate hydrolases"/>
    <property type="match status" value="1"/>
</dbReference>
<name>X1BLQ2_9ZZZZ</name>
<evidence type="ECO:0000256" key="1">
    <source>
        <dbReference type="ARBA" id="ARBA00022448"/>
    </source>
</evidence>
<dbReference type="CDD" id="cd03257">
    <property type="entry name" value="ABC_NikE_OppD_transporters"/>
    <property type="match status" value="1"/>
</dbReference>
<keyword evidence="3" id="KW-0067">ATP-binding</keyword>
<organism evidence="5">
    <name type="scientific">marine sediment metagenome</name>
    <dbReference type="NCBI Taxonomy" id="412755"/>
    <lineage>
        <taxon>unclassified sequences</taxon>
        <taxon>metagenomes</taxon>
        <taxon>ecological metagenomes</taxon>
    </lineage>
</organism>
<dbReference type="AlphaFoldDB" id="X1BLQ2"/>
<dbReference type="InterPro" id="IPR013563">
    <property type="entry name" value="Oligopep_ABC_C"/>
</dbReference>
<dbReference type="GO" id="GO:0016887">
    <property type="term" value="F:ATP hydrolysis activity"/>
    <property type="evidence" value="ECO:0007669"/>
    <property type="project" value="InterPro"/>
</dbReference>
<dbReference type="EMBL" id="BART01000501">
    <property type="protein sequence ID" value="GAG73026.1"/>
    <property type="molecule type" value="Genomic_DNA"/>
</dbReference>
<dbReference type="GO" id="GO:0015833">
    <property type="term" value="P:peptide transport"/>
    <property type="evidence" value="ECO:0007669"/>
    <property type="project" value="InterPro"/>
</dbReference>
<reference evidence="5" key="1">
    <citation type="journal article" date="2014" name="Front. Microbiol.">
        <title>High frequency of phylogenetically diverse reductive dehalogenase-homologous genes in deep subseafloor sedimentary metagenomes.</title>
        <authorList>
            <person name="Kawai M."/>
            <person name="Futagami T."/>
            <person name="Toyoda A."/>
            <person name="Takaki Y."/>
            <person name="Nishi S."/>
            <person name="Hori S."/>
            <person name="Arai W."/>
            <person name="Tsubouchi T."/>
            <person name="Morono Y."/>
            <person name="Uchiyama I."/>
            <person name="Ito T."/>
            <person name="Fujiyama A."/>
            <person name="Inagaki F."/>
            <person name="Takami H."/>
        </authorList>
    </citation>
    <scope>NUCLEOTIDE SEQUENCE</scope>
    <source>
        <strain evidence="5">Expedition CK06-06</strain>
    </source>
</reference>
<sequence length="329" mass="37199">MSATILKVKNLTKFFPIIGGVIRHKIGEVKAVNNVSFNLKKGDTIGIVGESGCGKTTVARLILNLIEPTGGEVIFQGQNVFSFSRGEMRKIRKKMQMVFQDPYSAFDPRFTVFESLSEIFVIQKMEKVNIKEEVFRLLKIVGLKPEHSDYYPYELSGGQKQRIVIARAIALNPELIILDEPTSALDVSVQSQILNLLHNIQHKFDLTYLFISHDLSVINYFCNKVMVMYLGKIVEDASCEDLFQQPLHPYTKALISSIFVPDPDKRLTIVPLEGDVPSPINLPPGCVFHTRCKFASKICREKEPEAAEVTTNHYVACHHFQKIRETVKS</sequence>
<dbReference type="PANTHER" id="PTHR43776:SF8">
    <property type="entry name" value="ABC TRANSPORTER, ATP-BINDING PROTEIN"/>
    <property type="match status" value="1"/>
</dbReference>
<dbReference type="InterPro" id="IPR003439">
    <property type="entry name" value="ABC_transporter-like_ATP-bd"/>
</dbReference>
<evidence type="ECO:0000256" key="3">
    <source>
        <dbReference type="ARBA" id="ARBA00022840"/>
    </source>
</evidence>
<gene>
    <name evidence="5" type="ORF">S01H4_02339</name>
</gene>
<protein>
    <recommendedName>
        <fullName evidence="4">ABC transporter domain-containing protein</fullName>
    </recommendedName>
</protein>
<dbReference type="GO" id="GO:0055085">
    <property type="term" value="P:transmembrane transport"/>
    <property type="evidence" value="ECO:0007669"/>
    <property type="project" value="UniProtKB-ARBA"/>
</dbReference>
<dbReference type="Pfam" id="PF08352">
    <property type="entry name" value="oligo_HPY"/>
    <property type="match status" value="1"/>
</dbReference>
<dbReference type="SMART" id="SM00382">
    <property type="entry name" value="AAA"/>
    <property type="match status" value="1"/>
</dbReference>
<evidence type="ECO:0000259" key="4">
    <source>
        <dbReference type="PROSITE" id="PS50893"/>
    </source>
</evidence>
<dbReference type="GO" id="GO:0005524">
    <property type="term" value="F:ATP binding"/>
    <property type="evidence" value="ECO:0007669"/>
    <property type="project" value="UniProtKB-KW"/>
</dbReference>
<keyword evidence="2" id="KW-0547">Nucleotide-binding</keyword>
<dbReference type="InterPro" id="IPR050319">
    <property type="entry name" value="ABC_transp_ATP-bind"/>
</dbReference>
<evidence type="ECO:0000313" key="5">
    <source>
        <dbReference type="EMBL" id="GAG73026.1"/>
    </source>
</evidence>
<dbReference type="Pfam" id="PF00005">
    <property type="entry name" value="ABC_tran"/>
    <property type="match status" value="1"/>
</dbReference>
<keyword evidence="1" id="KW-0813">Transport</keyword>
<accession>X1BLQ2</accession>
<dbReference type="PROSITE" id="PS50893">
    <property type="entry name" value="ABC_TRANSPORTER_2"/>
    <property type="match status" value="1"/>
</dbReference>
<dbReference type="NCBIfam" id="TIGR01727">
    <property type="entry name" value="oligo_HPY"/>
    <property type="match status" value="1"/>
</dbReference>
<dbReference type="InterPro" id="IPR017871">
    <property type="entry name" value="ABC_transporter-like_CS"/>
</dbReference>
<evidence type="ECO:0000256" key="2">
    <source>
        <dbReference type="ARBA" id="ARBA00022741"/>
    </source>
</evidence>
<dbReference type="InterPro" id="IPR003593">
    <property type="entry name" value="AAA+_ATPase"/>
</dbReference>
<dbReference type="InterPro" id="IPR027417">
    <property type="entry name" value="P-loop_NTPase"/>
</dbReference>